<name>A0AB38VIU0_STRAG</name>
<gene>
    <name evidence="2" type="ORF">NCTC8184_00456</name>
</gene>
<dbReference type="AlphaFoldDB" id="A0AB38VIU0"/>
<feature type="transmembrane region" description="Helical" evidence="1">
    <location>
        <begin position="356"/>
        <end position="379"/>
    </location>
</feature>
<reference evidence="2 3" key="1">
    <citation type="submission" date="2018-12" db="EMBL/GenBank/DDBJ databases">
        <authorList>
            <consortium name="Pathogen Informatics"/>
        </authorList>
    </citation>
    <scope>NUCLEOTIDE SEQUENCE [LARGE SCALE GENOMIC DNA]</scope>
    <source>
        <strain evidence="2 3">NCTC8184</strain>
    </source>
</reference>
<sequence>MISIFPFELKKLLQRKAALGAFIIFLLAIFGLFYQHFFVGQISGYSADKIHGREAVAINRRIAESHSGALTDNLANRIFNDYAKEQPTLKKKGVFNVGDYYVISQLIPNSTDKLIKINSSKKVLQFHRIKLKEKEELGSFFPLKQLTLGNFAPWNELFEVSNSAYILIVLFTLFLSAPLFSGDRAKKINPILLTTRYGRSQLTWAKLASTMTIGISAFILAYALILTVFADYFSFSGWETSVQLNLYWTSPFANIMGFPVPMTISTAFVHIIVLQFVGLFFIASLNFFISSITNSPLTSFAVSTLAFFAPSFLMAMFNKGVINKLLTIFSVSTTDTPALLLKLSRNGSHGFFFDSFSANEICLISLRMLIAVLLIAYTYRLMRRRSL</sequence>
<feature type="transmembrane region" description="Helical" evidence="1">
    <location>
        <begin position="267"/>
        <end position="289"/>
    </location>
</feature>
<dbReference type="Pfam" id="PF12679">
    <property type="entry name" value="ABC2_membrane_2"/>
    <property type="match status" value="1"/>
</dbReference>
<feature type="transmembrane region" description="Helical" evidence="1">
    <location>
        <begin position="163"/>
        <end position="182"/>
    </location>
</feature>
<organism evidence="2 3">
    <name type="scientific">Streptococcus agalactiae</name>
    <dbReference type="NCBI Taxonomy" id="1311"/>
    <lineage>
        <taxon>Bacteria</taxon>
        <taxon>Bacillati</taxon>
        <taxon>Bacillota</taxon>
        <taxon>Bacilli</taxon>
        <taxon>Lactobacillales</taxon>
        <taxon>Streptococcaceae</taxon>
        <taxon>Streptococcus</taxon>
    </lineage>
</organism>
<keyword evidence="1" id="KW-1133">Transmembrane helix</keyword>
<dbReference type="PANTHER" id="PTHR37305:SF1">
    <property type="entry name" value="MEMBRANE PROTEIN"/>
    <property type="match status" value="1"/>
</dbReference>
<accession>A0AB38VIU0</accession>
<keyword evidence="1 2" id="KW-0812">Transmembrane</keyword>
<feature type="transmembrane region" description="Helical" evidence="1">
    <location>
        <begin position="17"/>
        <end position="37"/>
    </location>
</feature>
<dbReference type="GO" id="GO:0005886">
    <property type="term" value="C:plasma membrane"/>
    <property type="evidence" value="ECO:0007669"/>
    <property type="project" value="UniProtKB-SubCell"/>
</dbReference>
<protein>
    <submittedName>
        <fullName evidence="2">Transmembrane protein</fullName>
    </submittedName>
</protein>
<evidence type="ECO:0000256" key="1">
    <source>
        <dbReference type="SAM" id="Phobius"/>
    </source>
</evidence>
<evidence type="ECO:0000313" key="3">
    <source>
        <dbReference type="Proteomes" id="UP000268870"/>
    </source>
</evidence>
<feature type="transmembrane region" description="Helical" evidence="1">
    <location>
        <begin position="296"/>
        <end position="317"/>
    </location>
</feature>
<evidence type="ECO:0000313" key="2">
    <source>
        <dbReference type="EMBL" id="VED64486.1"/>
    </source>
</evidence>
<dbReference type="RefSeq" id="WP_129544850.1">
    <property type="nucleotide sequence ID" value="NZ_LR134265.1"/>
</dbReference>
<dbReference type="PANTHER" id="PTHR37305">
    <property type="entry name" value="INTEGRAL MEMBRANE PROTEIN-RELATED"/>
    <property type="match status" value="1"/>
</dbReference>
<dbReference type="GO" id="GO:0140359">
    <property type="term" value="F:ABC-type transporter activity"/>
    <property type="evidence" value="ECO:0007669"/>
    <property type="project" value="InterPro"/>
</dbReference>
<proteinExistence type="predicted"/>
<feature type="transmembrane region" description="Helical" evidence="1">
    <location>
        <begin position="203"/>
        <end position="230"/>
    </location>
</feature>
<keyword evidence="1" id="KW-0472">Membrane</keyword>
<dbReference type="Proteomes" id="UP000268870">
    <property type="component" value="Chromosome"/>
</dbReference>
<dbReference type="EMBL" id="LR134265">
    <property type="protein sequence ID" value="VED64486.1"/>
    <property type="molecule type" value="Genomic_DNA"/>
</dbReference>